<dbReference type="Gene3D" id="3.40.630.30">
    <property type="match status" value="1"/>
</dbReference>
<name>A0ABV7ZID7_9HELI</name>
<dbReference type="RefSeq" id="WP_104752282.1">
    <property type="nucleotide sequence ID" value="NZ_FZMF01000019.1"/>
</dbReference>
<keyword evidence="3" id="KW-1185">Reference proteome</keyword>
<dbReference type="Pfam" id="PF13420">
    <property type="entry name" value="Acetyltransf_4"/>
    <property type="match status" value="1"/>
</dbReference>
<dbReference type="InterPro" id="IPR020036">
    <property type="entry name" value="PseH"/>
</dbReference>
<dbReference type="NCBIfam" id="TIGR03585">
    <property type="entry name" value="PseH"/>
    <property type="match status" value="1"/>
</dbReference>
<dbReference type="Proteomes" id="UP001595783">
    <property type="component" value="Unassembled WGS sequence"/>
</dbReference>
<dbReference type="PANTHER" id="PTHR43415:SF3">
    <property type="entry name" value="GNAT-FAMILY ACETYLTRANSFERASE"/>
    <property type="match status" value="1"/>
</dbReference>
<proteinExistence type="predicted"/>
<evidence type="ECO:0000259" key="1">
    <source>
        <dbReference type="PROSITE" id="PS51186"/>
    </source>
</evidence>
<gene>
    <name evidence="2" type="primary">pseH</name>
    <name evidence="2" type="ORF">ACFOPX_07335</name>
</gene>
<accession>A0ABV7ZID7</accession>
<reference evidence="3" key="1">
    <citation type="journal article" date="2019" name="Int. J. Syst. Evol. Microbiol.">
        <title>The Global Catalogue of Microorganisms (GCM) 10K type strain sequencing project: providing services to taxonomists for standard genome sequencing and annotation.</title>
        <authorList>
            <consortium name="The Broad Institute Genomics Platform"/>
            <consortium name="The Broad Institute Genome Sequencing Center for Infectious Disease"/>
            <person name="Wu L."/>
            <person name="Ma J."/>
        </authorList>
    </citation>
    <scope>NUCLEOTIDE SEQUENCE [LARGE SCALE GENOMIC DNA]</scope>
    <source>
        <strain evidence="3">CCUG 53816</strain>
    </source>
</reference>
<dbReference type="PANTHER" id="PTHR43415">
    <property type="entry name" value="SPERMIDINE N(1)-ACETYLTRANSFERASE"/>
    <property type="match status" value="1"/>
</dbReference>
<dbReference type="GO" id="GO:0016746">
    <property type="term" value="F:acyltransferase activity"/>
    <property type="evidence" value="ECO:0007669"/>
    <property type="project" value="UniProtKB-KW"/>
</dbReference>
<dbReference type="EC" id="2.3.1.202" evidence="2"/>
<keyword evidence="2" id="KW-0808">Transferase</keyword>
<dbReference type="InterPro" id="IPR000182">
    <property type="entry name" value="GNAT_dom"/>
</dbReference>
<evidence type="ECO:0000313" key="3">
    <source>
        <dbReference type="Proteomes" id="UP001595783"/>
    </source>
</evidence>
<keyword evidence="2" id="KW-0012">Acyltransferase</keyword>
<organism evidence="2 3">
    <name type="scientific">Helicobacter baculiformis</name>
    <dbReference type="NCBI Taxonomy" id="427351"/>
    <lineage>
        <taxon>Bacteria</taxon>
        <taxon>Pseudomonadati</taxon>
        <taxon>Campylobacterota</taxon>
        <taxon>Epsilonproteobacteria</taxon>
        <taxon>Campylobacterales</taxon>
        <taxon>Helicobacteraceae</taxon>
        <taxon>Helicobacter</taxon>
    </lineage>
</organism>
<comment type="caution">
    <text evidence="2">The sequence shown here is derived from an EMBL/GenBank/DDBJ whole genome shotgun (WGS) entry which is preliminary data.</text>
</comment>
<dbReference type="PROSITE" id="PS51186">
    <property type="entry name" value="GNAT"/>
    <property type="match status" value="1"/>
</dbReference>
<evidence type="ECO:0000313" key="2">
    <source>
        <dbReference type="EMBL" id="MFC3848324.1"/>
    </source>
</evidence>
<sequence>MSNTDLSWLSKSFDIPPTTFQQEQSRPLYACHFVDTTPKERLEILAFRNHPETSAWMVNQHISLEAHLQFIEQLKTNTSSAYYLFKQENTLLGVGSLTRVHAIHRHAFLGIYKNPNLQRVGAQILDALEFIAFYKMRLHALHLEVLSNNQRALHFYQRHAYRKEGFLRDFIYRDGHYHDVWLFVKLSPFSYNA</sequence>
<feature type="domain" description="N-acetyltransferase" evidence="1">
    <location>
        <begin position="31"/>
        <end position="187"/>
    </location>
</feature>
<dbReference type="EMBL" id="JBHRZO010000049">
    <property type="protein sequence ID" value="MFC3848324.1"/>
    <property type="molecule type" value="Genomic_DNA"/>
</dbReference>
<dbReference type="SUPFAM" id="SSF55729">
    <property type="entry name" value="Acyl-CoA N-acyltransferases (Nat)"/>
    <property type="match status" value="1"/>
</dbReference>
<protein>
    <submittedName>
        <fullName evidence="2">UDP-4-amino-4, 6-dideoxy-N-acetyl-beta-L-altrosamine N-acetyltransferase</fullName>
        <ecNumber evidence="2">2.3.1.202</ecNumber>
    </submittedName>
</protein>
<dbReference type="InterPro" id="IPR016181">
    <property type="entry name" value="Acyl_CoA_acyltransferase"/>
</dbReference>